<evidence type="ECO:0000256" key="2">
    <source>
        <dbReference type="ARBA" id="ARBA00022475"/>
    </source>
</evidence>
<comment type="subcellular location">
    <subcellularLocation>
        <location evidence="1">Cell membrane</location>
        <topology evidence="1">Multi-pass membrane protein</topology>
    </subcellularLocation>
</comment>
<dbReference type="Pfam" id="PF02653">
    <property type="entry name" value="BPD_transp_2"/>
    <property type="match status" value="1"/>
</dbReference>
<keyword evidence="2" id="KW-1003">Cell membrane</keyword>
<reference evidence="7 8" key="1">
    <citation type="submission" date="2019-06" db="EMBL/GenBank/DDBJ databases">
        <title>Genomic Encyclopedia of Archaeal and Bacterial Type Strains, Phase II (KMG-II): from individual species to whole genera.</title>
        <authorList>
            <person name="Goeker M."/>
        </authorList>
    </citation>
    <scope>NUCLEOTIDE SEQUENCE [LARGE SCALE GENOMIC DNA]</scope>
    <source>
        <strain evidence="7 8">DSM 7270</strain>
    </source>
</reference>
<feature type="transmembrane region" description="Helical" evidence="6">
    <location>
        <begin position="192"/>
        <end position="214"/>
    </location>
</feature>
<dbReference type="CDD" id="cd06574">
    <property type="entry name" value="TM_PBP1_branched-chain-AA_like"/>
    <property type="match status" value="1"/>
</dbReference>
<feature type="transmembrane region" description="Helical" evidence="6">
    <location>
        <begin position="20"/>
        <end position="42"/>
    </location>
</feature>
<dbReference type="GO" id="GO:0005886">
    <property type="term" value="C:plasma membrane"/>
    <property type="evidence" value="ECO:0007669"/>
    <property type="project" value="UniProtKB-SubCell"/>
</dbReference>
<feature type="transmembrane region" description="Helical" evidence="6">
    <location>
        <begin position="148"/>
        <end position="171"/>
    </location>
</feature>
<evidence type="ECO:0000256" key="3">
    <source>
        <dbReference type="ARBA" id="ARBA00022692"/>
    </source>
</evidence>
<dbReference type="EMBL" id="VFPV01000003">
    <property type="protein sequence ID" value="TQN01268.1"/>
    <property type="molecule type" value="Genomic_DNA"/>
</dbReference>
<evidence type="ECO:0000256" key="4">
    <source>
        <dbReference type="ARBA" id="ARBA00022989"/>
    </source>
</evidence>
<feature type="transmembrane region" description="Helical" evidence="6">
    <location>
        <begin position="49"/>
        <end position="69"/>
    </location>
</feature>
<feature type="transmembrane region" description="Helical" evidence="6">
    <location>
        <begin position="252"/>
        <end position="274"/>
    </location>
</feature>
<keyword evidence="4 6" id="KW-1133">Transmembrane helix</keyword>
<feature type="transmembrane region" description="Helical" evidence="6">
    <location>
        <begin position="286"/>
        <end position="303"/>
    </location>
</feature>
<dbReference type="GO" id="GO:0022857">
    <property type="term" value="F:transmembrane transporter activity"/>
    <property type="evidence" value="ECO:0007669"/>
    <property type="project" value="InterPro"/>
</dbReference>
<dbReference type="PANTHER" id="PTHR32196">
    <property type="entry name" value="ABC TRANSPORTER PERMEASE PROTEIN YPHD-RELATED-RELATED"/>
    <property type="match status" value="1"/>
</dbReference>
<keyword evidence="3 6" id="KW-0812">Transmembrane</keyword>
<dbReference type="InterPro" id="IPR001851">
    <property type="entry name" value="ABC_transp_permease"/>
</dbReference>
<proteinExistence type="predicted"/>
<evidence type="ECO:0000313" key="8">
    <source>
        <dbReference type="Proteomes" id="UP000316993"/>
    </source>
</evidence>
<organism evidence="7 8">
    <name type="scientific">Acidovorax temperans</name>
    <dbReference type="NCBI Taxonomy" id="80878"/>
    <lineage>
        <taxon>Bacteria</taxon>
        <taxon>Pseudomonadati</taxon>
        <taxon>Pseudomonadota</taxon>
        <taxon>Betaproteobacteria</taxon>
        <taxon>Burkholderiales</taxon>
        <taxon>Comamonadaceae</taxon>
        <taxon>Acidovorax</taxon>
    </lineage>
</organism>
<evidence type="ECO:0000256" key="6">
    <source>
        <dbReference type="SAM" id="Phobius"/>
    </source>
</evidence>
<protein>
    <submittedName>
        <fullName evidence="7">Putative ABC transport system permease protein</fullName>
    </submittedName>
</protein>
<dbReference type="Proteomes" id="UP000316993">
    <property type="component" value="Unassembled WGS sequence"/>
</dbReference>
<evidence type="ECO:0000313" key="7">
    <source>
        <dbReference type="EMBL" id="TQN01268.1"/>
    </source>
</evidence>
<comment type="caution">
    <text evidence="7">The sequence shown here is derived from an EMBL/GenBank/DDBJ whole genome shotgun (WGS) entry which is preliminary data.</text>
</comment>
<feature type="transmembrane region" description="Helical" evidence="6">
    <location>
        <begin position="226"/>
        <end position="247"/>
    </location>
</feature>
<feature type="transmembrane region" description="Helical" evidence="6">
    <location>
        <begin position="105"/>
        <end position="128"/>
    </location>
</feature>
<name>A0A543L1R9_9BURK</name>
<sequence>MHRVAPALFFPLLAPLPMSFFSLLGAVEIGLIFSLVALGVFISFRLLRFPDLTVDGSFPLGGAVCAILISTGTNAWVATLAATAAGAVAGLITGWLNVKLKIMDLLASILMMIALYSINLRIMGGPNVPLINDPTLFVLLQPEGMQDYIARPLILAVIVVAAKLLLDWFFATERGLAIRATGSNARMARAQGVNTGAMLLLGMAISNGLVGLAGALFAQTQGGSDISMGIGTIVIGLAAVIVGESILPSRRLIYATLAVIIGAIAYRFFIALALNSDFIGLKAQDLNLVTAVLVAVALVIPQLKRKFAKRKPS</sequence>
<feature type="transmembrane region" description="Helical" evidence="6">
    <location>
        <begin position="75"/>
        <end position="98"/>
    </location>
</feature>
<evidence type="ECO:0000256" key="5">
    <source>
        <dbReference type="ARBA" id="ARBA00023136"/>
    </source>
</evidence>
<dbReference type="AlphaFoldDB" id="A0A543L1R9"/>
<accession>A0A543L1R9</accession>
<dbReference type="PANTHER" id="PTHR32196:SF69">
    <property type="entry name" value="BRANCHED-CHAIN AMINO ACID TRANSPORT SYSTEM, PERMEASE PROTEIN"/>
    <property type="match status" value="1"/>
</dbReference>
<keyword evidence="5 6" id="KW-0472">Membrane</keyword>
<evidence type="ECO:0000256" key="1">
    <source>
        <dbReference type="ARBA" id="ARBA00004651"/>
    </source>
</evidence>
<gene>
    <name evidence="7" type="ORF">BDD18_3222</name>
</gene>